<feature type="chain" id="PRO_5002416944" description="3-keto-alpha-glucoside-1,2-lyase/3-keto-2-hydroxy-glucal hydratase domain-containing protein" evidence="1">
    <location>
        <begin position="30"/>
        <end position="243"/>
    </location>
</feature>
<dbReference type="HOGENOM" id="CLU_073042_2_1_10"/>
<name>A0A0E3ZK62_9BACT</name>
<proteinExistence type="predicted"/>
<evidence type="ECO:0000313" key="3">
    <source>
        <dbReference type="EMBL" id="AKD05698.1"/>
    </source>
</evidence>
<dbReference type="PATRIC" id="fig|400092.3.peg.2803"/>
<evidence type="ECO:0000313" key="4">
    <source>
        <dbReference type="Proteomes" id="UP000033109"/>
    </source>
</evidence>
<organism evidence="3 4">
    <name type="scientific">Pontibacter korlensis</name>
    <dbReference type="NCBI Taxonomy" id="400092"/>
    <lineage>
        <taxon>Bacteria</taxon>
        <taxon>Pseudomonadati</taxon>
        <taxon>Bacteroidota</taxon>
        <taxon>Cytophagia</taxon>
        <taxon>Cytophagales</taxon>
        <taxon>Hymenobacteraceae</taxon>
        <taxon>Pontibacter</taxon>
    </lineage>
</organism>
<dbReference type="EMBL" id="CP009621">
    <property type="protein sequence ID" value="AKD05698.1"/>
    <property type="molecule type" value="Genomic_DNA"/>
</dbReference>
<dbReference type="AlphaFoldDB" id="A0A0E3ZK62"/>
<dbReference type="InterPro" id="IPR010496">
    <property type="entry name" value="AL/BT2_dom"/>
</dbReference>
<dbReference type="Proteomes" id="UP000033109">
    <property type="component" value="Chromosome"/>
</dbReference>
<dbReference type="Pfam" id="PF06439">
    <property type="entry name" value="3keto-disac_hyd"/>
    <property type="match status" value="1"/>
</dbReference>
<protein>
    <recommendedName>
        <fullName evidence="2">3-keto-alpha-glucoside-1,2-lyase/3-keto-2-hydroxy-glucal hydratase domain-containing protein</fullName>
    </recommendedName>
</protein>
<dbReference type="STRING" id="400092.PKOR_12840"/>
<accession>A0A0E3ZK62</accession>
<evidence type="ECO:0000259" key="2">
    <source>
        <dbReference type="Pfam" id="PF06439"/>
    </source>
</evidence>
<sequence>MMLQKITYTYLVCCLSLIVCVVAGQAANAQIPTGHERIFNGKDLEGWHISRTTHQGTTPDVRVEDSAIVLRQQPYGQGGVLLSDKKYKNFDLYLEAKIDSFTNGGIFLRSSESGIAYQIELDETAGSTGSLLGERMPVSTSMKATNRAKVWKPNDWNSFRIRMVGDVPHITLWINGVKMWEVKQPKNDFIAGATEGMIGFQSHWTALFSPAAFDWNGLESWAPGATHRFRNIAIKELDIDQVE</sequence>
<dbReference type="Gene3D" id="2.60.120.560">
    <property type="entry name" value="Exo-inulinase, domain 1"/>
    <property type="match status" value="1"/>
</dbReference>
<feature type="signal peptide" evidence="1">
    <location>
        <begin position="1"/>
        <end position="29"/>
    </location>
</feature>
<keyword evidence="1" id="KW-0732">Signal</keyword>
<dbReference type="GO" id="GO:0016787">
    <property type="term" value="F:hydrolase activity"/>
    <property type="evidence" value="ECO:0007669"/>
    <property type="project" value="InterPro"/>
</dbReference>
<gene>
    <name evidence="3" type="ORF">PKOR_12840</name>
</gene>
<dbReference type="KEGG" id="pko:PKOR_12840"/>
<evidence type="ECO:0000256" key="1">
    <source>
        <dbReference type="SAM" id="SignalP"/>
    </source>
</evidence>
<keyword evidence="4" id="KW-1185">Reference proteome</keyword>
<feature type="domain" description="3-keto-alpha-glucoside-1,2-lyase/3-keto-2-hydroxy-glucal hydratase" evidence="2">
    <location>
        <begin position="36"/>
        <end position="235"/>
    </location>
</feature>
<reference evidence="3 4" key="1">
    <citation type="journal article" date="2015" name="Sci. Rep.">
        <title>Unraveling adaptation of Pontibacter korlensis to radiation and infertility in desert through complete genome and comparative transcriptomic analysis.</title>
        <authorList>
            <person name="Dai J."/>
            <person name="Dai W."/>
            <person name="Qiu C."/>
            <person name="Yang Z."/>
            <person name="Zhang Y."/>
            <person name="Zhou M."/>
            <person name="Zhang L."/>
            <person name="Fang C."/>
            <person name="Gao Q."/>
            <person name="Yang Q."/>
            <person name="Li X."/>
            <person name="Wang Z."/>
            <person name="Wang Z."/>
            <person name="Jia Z."/>
            <person name="Chen X."/>
        </authorList>
    </citation>
    <scope>NUCLEOTIDE SEQUENCE [LARGE SCALE GENOMIC DNA]</scope>
    <source>
        <strain evidence="3 4">X14-1T</strain>
    </source>
</reference>